<evidence type="ECO:0000256" key="5">
    <source>
        <dbReference type="HAMAP-Rule" id="MF_00198"/>
    </source>
</evidence>
<dbReference type="InterPro" id="IPR037163">
    <property type="entry name" value="Spermidine_synt_N_sf"/>
</dbReference>
<dbReference type="SUPFAM" id="SSF53335">
    <property type="entry name" value="S-adenosyl-L-methionine-dependent methyltransferases"/>
    <property type="match status" value="1"/>
</dbReference>
<dbReference type="Pfam" id="PF17284">
    <property type="entry name" value="Spermine_synt_N"/>
    <property type="match status" value="1"/>
</dbReference>
<comment type="catalytic activity">
    <reaction evidence="5">
        <text>S-adenosyl 3-(methylsulfanyl)propylamine + putrescine = S-methyl-5'-thioadenosine + spermidine + H(+)</text>
        <dbReference type="Rhea" id="RHEA:12721"/>
        <dbReference type="ChEBI" id="CHEBI:15378"/>
        <dbReference type="ChEBI" id="CHEBI:17509"/>
        <dbReference type="ChEBI" id="CHEBI:57443"/>
        <dbReference type="ChEBI" id="CHEBI:57834"/>
        <dbReference type="ChEBI" id="CHEBI:326268"/>
        <dbReference type="EC" id="2.5.1.16"/>
    </reaction>
</comment>
<evidence type="ECO:0000256" key="2">
    <source>
        <dbReference type="ARBA" id="ARBA00022679"/>
    </source>
</evidence>
<reference evidence="8 9" key="1">
    <citation type="submission" date="2017-04" db="EMBL/GenBank/DDBJ databases">
        <title>Novel microbial lineages endemic to geothermal iron-oxide mats fill important gaps in the evolutionary history of Archaea.</title>
        <authorList>
            <person name="Jay Z.J."/>
            <person name="Beam J.P."/>
            <person name="Dlakic M."/>
            <person name="Rusch D.B."/>
            <person name="Kozubal M.A."/>
            <person name="Inskeep W.P."/>
        </authorList>
    </citation>
    <scope>NUCLEOTIDE SEQUENCE [LARGE SCALE GENOMIC DNA]</scope>
    <source>
        <strain evidence="8">ECH_B_SAG-M15</strain>
    </source>
</reference>
<comment type="function">
    <text evidence="5">Catalyzes the irreversible transfer of a propylamine group from the amino donor S-adenosylmethioninamine (decarboxy-AdoMet) to putrescine (1,4-diaminobutane) to yield spermidine.</text>
</comment>
<evidence type="ECO:0000256" key="6">
    <source>
        <dbReference type="PROSITE-ProRule" id="PRU00354"/>
    </source>
</evidence>
<dbReference type="PROSITE" id="PS51006">
    <property type="entry name" value="PABS_2"/>
    <property type="match status" value="1"/>
</dbReference>
<dbReference type="Pfam" id="PF01564">
    <property type="entry name" value="Spermine_synth"/>
    <property type="match status" value="1"/>
</dbReference>
<name>A0A2R6B2T6_9ARCH</name>
<dbReference type="InterPro" id="IPR030374">
    <property type="entry name" value="PABS"/>
</dbReference>
<comment type="caution">
    <text evidence="8">The sequence shown here is derived from an EMBL/GenBank/DDBJ whole genome shotgun (WGS) entry which is preliminary data.</text>
</comment>
<feature type="domain" description="PABS" evidence="7">
    <location>
        <begin position="2"/>
        <end position="234"/>
    </location>
</feature>
<comment type="similarity">
    <text evidence="1 5">Belongs to the spermidine/spermine synthase family.</text>
</comment>
<evidence type="ECO:0000313" key="9">
    <source>
        <dbReference type="Proteomes" id="UP000240490"/>
    </source>
</evidence>
<protein>
    <recommendedName>
        <fullName evidence="5">Polyamine aminopropyltransferase</fullName>
    </recommendedName>
    <alternativeName>
        <fullName evidence="5">Putrescine aminopropyltransferase</fullName>
        <shortName evidence="5">PAPT</shortName>
    </alternativeName>
    <alternativeName>
        <fullName evidence="5">Spermidine synthase</fullName>
        <shortName evidence="5">SPDS</shortName>
        <shortName evidence="5">SPDSY</shortName>
        <ecNumber evidence="5">2.5.1.16</ecNumber>
    </alternativeName>
</protein>
<evidence type="ECO:0000256" key="1">
    <source>
        <dbReference type="ARBA" id="ARBA00007867"/>
    </source>
</evidence>
<evidence type="ECO:0000256" key="4">
    <source>
        <dbReference type="ARBA" id="ARBA00048874"/>
    </source>
</evidence>
<proteinExistence type="inferred from homology"/>
<accession>A0A2R6B2T6</accession>
<dbReference type="PANTHER" id="PTHR43317">
    <property type="entry name" value="THERMOSPERMINE SYNTHASE ACAULIS5"/>
    <property type="match status" value="1"/>
</dbReference>
<dbReference type="InterPro" id="IPR029063">
    <property type="entry name" value="SAM-dependent_MTases_sf"/>
</dbReference>
<dbReference type="EMBL" id="NEXJ01000003">
    <property type="protein sequence ID" value="PSN92942.1"/>
    <property type="molecule type" value="Genomic_DNA"/>
</dbReference>
<dbReference type="InterPro" id="IPR035246">
    <property type="entry name" value="Spermidine_synt_N"/>
</dbReference>
<feature type="binding site" evidence="5">
    <location>
        <position position="60"/>
    </location>
    <ligand>
        <name>spermidine</name>
        <dbReference type="ChEBI" id="CHEBI:57834"/>
    </ligand>
</feature>
<dbReference type="Proteomes" id="UP000240490">
    <property type="component" value="Unassembled WGS sequence"/>
</dbReference>
<dbReference type="GO" id="GO:0008295">
    <property type="term" value="P:spermidine biosynthetic process"/>
    <property type="evidence" value="ECO:0007669"/>
    <property type="project" value="UniProtKB-UniRule"/>
</dbReference>
<comment type="subunit">
    <text evidence="5">Homodimer or homotetramer.</text>
</comment>
<dbReference type="AlphaFoldDB" id="A0A2R6B2T6"/>
<dbReference type="GO" id="GO:0004766">
    <property type="term" value="F:spermidine synthase activity"/>
    <property type="evidence" value="ECO:0007669"/>
    <property type="project" value="UniProtKB-UniRule"/>
</dbReference>
<comment type="pathway">
    <text evidence="5">Amine and polyamine biosynthesis; spermidine biosynthesis; spermidine from putrescine: step 1/1.</text>
</comment>
<keyword evidence="3 5" id="KW-0620">Polyamine biosynthesis</keyword>
<feature type="binding site" evidence="5">
    <location>
        <position position="103"/>
    </location>
    <ligand>
        <name>S-methyl-5'-thioadenosine</name>
        <dbReference type="ChEBI" id="CHEBI:17509"/>
    </ligand>
</feature>
<dbReference type="UniPathway" id="UPA00248">
    <property type="reaction ID" value="UER00314"/>
</dbReference>
<feature type="binding site" evidence="5">
    <location>
        <position position="162"/>
    </location>
    <ligand>
        <name>S-methyl-5'-thioadenosine</name>
        <dbReference type="ChEBI" id="CHEBI:17509"/>
    </ligand>
</feature>
<feature type="binding site" evidence="5">
    <location>
        <position position="84"/>
    </location>
    <ligand>
        <name>spermidine</name>
        <dbReference type="ChEBI" id="CHEBI:57834"/>
    </ligand>
</feature>
<evidence type="ECO:0000259" key="7">
    <source>
        <dbReference type="PROSITE" id="PS51006"/>
    </source>
</evidence>
<sequence length="252" mass="28721">MFIWDKLGSGTYHVFRADRIWIKTTSPFQQILICTLKDFGKALFLDRSLQCAEADQALYHRALILPSLRVIREPKHILIIGGGDGSAAYTILAQKEVKVTMVELDEKVVELSREYLPEFHHDVFENRDLELIFMDGKDFMEKTNELFDIVVVDVTDPGVSKPSQTIYNKAFFKCVKDHLAQNGIVVTQAGSAWFTKQHFSEVGKLITQVFSTAVPYGEFIHSFGSLWGFYIGTDSRQHDVYRSLKDLGHPLL</sequence>
<evidence type="ECO:0000313" key="8">
    <source>
        <dbReference type="EMBL" id="PSN92942.1"/>
    </source>
</evidence>
<feature type="binding site" evidence="5">
    <location>
        <position position="29"/>
    </location>
    <ligand>
        <name>S-methyl-5'-thioadenosine</name>
        <dbReference type="ChEBI" id="CHEBI:17509"/>
    </ligand>
</feature>
<feature type="binding site" evidence="5">
    <location>
        <begin position="135"/>
        <end position="136"/>
    </location>
    <ligand>
        <name>S-methyl-5'-thioadenosine</name>
        <dbReference type="ChEBI" id="CHEBI:17509"/>
    </ligand>
</feature>
<keyword evidence="5" id="KW-0745">Spermidine biosynthesis</keyword>
<dbReference type="EC" id="2.5.1.16" evidence="5"/>
<dbReference type="CDD" id="cd02440">
    <property type="entry name" value="AdoMet_MTases"/>
    <property type="match status" value="1"/>
</dbReference>
<dbReference type="Gene3D" id="2.30.140.10">
    <property type="entry name" value="Spermidine synthase, tetramerisation domain"/>
    <property type="match status" value="1"/>
</dbReference>
<comment type="caution">
    <text evidence="5">Lacks conserved residue(s) required for the propagation of feature annotation.</text>
</comment>
<keyword evidence="2 5" id="KW-0808">Transferase</keyword>
<gene>
    <name evidence="5" type="primary">speE</name>
    <name evidence="8" type="ORF">B9Q08_00145</name>
</gene>
<dbReference type="Gene3D" id="3.40.50.150">
    <property type="entry name" value="Vaccinia Virus protein VP39"/>
    <property type="match status" value="1"/>
</dbReference>
<dbReference type="HAMAP" id="MF_00198">
    <property type="entry name" value="Spermidine_synth"/>
    <property type="match status" value="1"/>
</dbReference>
<comment type="catalytic activity">
    <reaction evidence="4">
        <text>S-adenosyl 3-(methylsulfanyl)propylamine + spermidine = thermospermine + S-methyl-5'-thioadenosine + H(+)</text>
        <dbReference type="Rhea" id="RHEA:30515"/>
        <dbReference type="ChEBI" id="CHEBI:15378"/>
        <dbReference type="ChEBI" id="CHEBI:17509"/>
        <dbReference type="ChEBI" id="CHEBI:57443"/>
        <dbReference type="ChEBI" id="CHEBI:57834"/>
        <dbReference type="ChEBI" id="CHEBI:59903"/>
        <dbReference type="EC" id="2.5.1.79"/>
    </reaction>
</comment>
<evidence type="ECO:0000256" key="3">
    <source>
        <dbReference type="ARBA" id="ARBA00023115"/>
    </source>
</evidence>
<organism evidence="8 9">
    <name type="scientific">Candidatus Marsarchaeota G2 archaeon ECH_B_SAG-M15</name>
    <dbReference type="NCBI Taxonomy" id="1978162"/>
    <lineage>
        <taxon>Archaea</taxon>
        <taxon>Candidatus Marsarchaeota</taxon>
        <taxon>Candidatus Marsarchaeota group 2</taxon>
    </lineage>
</organism>
<dbReference type="InterPro" id="IPR001045">
    <property type="entry name" value="Spermi_synthase"/>
</dbReference>
<dbReference type="PANTHER" id="PTHR43317:SF1">
    <property type="entry name" value="THERMOSPERMINE SYNTHASE ACAULIS5"/>
    <property type="match status" value="1"/>
</dbReference>
<feature type="active site" description="Proton acceptor" evidence="5 6">
    <location>
        <position position="153"/>
    </location>
</feature>
<dbReference type="GO" id="GO:0010487">
    <property type="term" value="F:thermospermine synthase activity"/>
    <property type="evidence" value="ECO:0007669"/>
    <property type="project" value="UniProtKB-EC"/>
</dbReference>